<evidence type="ECO:0000313" key="6">
    <source>
        <dbReference type="Proteomes" id="UP000249165"/>
    </source>
</evidence>
<evidence type="ECO:0000259" key="4">
    <source>
        <dbReference type="Pfam" id="PF03389"/>
    </source>
</evidence>
<protein>
    <submittedName>
        <fullName evidence="5">MobA/MobL family protein</fullName>
    </submittedName>
</protein>
<feature type="domain" description="MobA/MobL protein" evidence="4">
    <location>
        <begin position="50"/>
        <end position="235"/>
    </location>
</feature>
<feature type="region of interest" description="Disordered" evidence="3">
    <location>
        <begin position="412"/>
        <end position="458"/>
    </location>
</feature>
<dbReference type="Proteomes" id="UP000249165">
    <property type="component" value="Unassembled WGS sequence"/>
</dbReference>
<evidence type="ECO:0000256" key="3">
    <source>
        <dbReference type="SAM" id="MobiDB-lite"/>
    </source>
</evidence>
<dbReference type="NCBIfam" id="NF041496">
    <property type="entry name" value="MobQ"/>
    <property type="match status" value="1"/>
</dbReference>
<organism evidence="5 6">
    <name type="scientific">Salipiger aestuarii</name>
    <dbReference type="NCBI Taxonomy" id="568098"/>
    <lineage>
        <taxon>Bacteria</taxon>
        <taxon>Pseudomonadati</taxon>
        <taxon>Pseudomonadota</taxon>
        <taxon>Alphaproteobacteria</taxon>
        <taxon>Rhodobacterales</taxon>
        <taxon>Roseobacteraceae</taxon>
        <taxon>Salipiger</taxon>
    </lineage>
</organism>
<accession>A0A327XM75</accession>
<proteinExistence type="inferred from homology"/>
<sequence length="458" mass="51603">PKAAMPPERGFHPRAPNQRNQALDPVLKKGVRGVAIYHLSAKVISRAGGRSSVAAAAYRTAGRLRDDRQGLEHDYSRKGGVVHSEIMAPENVPDWMRDRDQLWNAVEAVEKRRDAQLAREIEVALPRELDRGERLELLRGFVQREFVDRGMIADVAVHEGKARDGQGQPHAHVMLTMRELTGEGFGKKDRSWNAPDLLMGWREAWARDANTALERAGRSERIDHRSLDVQRAEAEQQVARARGGGQEELALERAKKVVELSREPEPKIGPSANAQEKRGIVTERGEAFRAAQARNAQRQELGWRQLELRLELMERGRAFIATARERLDQLWGRAEAAMSRIKERVMGEVERPQDGAERGDMDARRAAVLGRDFNRPEVQAPDIGRERVAPGDLDRDRRDAILGRGRDIGQERDAAAVERGIVARDGEGRDQGRRDDILGRGRDTASERGQGRDRDRER</sequence>
<name>A0A327XM75_9RHOB</name>
<evidence type="ECO:0000256" key="1">
    <source>
        <dbReference type="ARBA" id="ARBA00010873"/>
    </source>
</evidence>
<keyword evidence="6" id="KW-1185">Reference proteome</keyword>
<dbReference type="Pfam" id="PF03389">
    <property type="entry name" value="MobA_MobL"/>
    <property type="match status" value="1"/>
</dbReference>
<evidence type="ECO:0000313" key="5">
    <source>
        <dbReference type="EMBL" id="RAK09056.1"/>
    </source>
</evidence>
<feature type="non-terminal residue" evidence="5">
    <location>
        <position position="1"/>
    </location>
</feature>
<comment type="similarity">
    <text evidence="1">Belongs to the MobA/MobL family.</text>
</comment>
<feature type="region of interest" description="Disordered" evidence="3">
    <location>
        <begin position="1"/>
        <end position="21"/>
    </location>
</feature>
<dbReference type="EMBL" id="QLMG01000072">
    <property type="protein sequence ID" value="RAK09056.1"/>
    <property type="molecule type" value="Genomic_DNA"/>
</dbReference>
<dbReference type="Gene3D" id="3.30.930.30">
    <property type="match status" value="1"/>
</dbReference>
<dbReference type="AlphaFoldDB" id="A0A327XM75"/>
<evidence type="ECO:0000256" key="2">
    <source>
        <dbReference type="ARBA" id="ARBA00022971"/>
    </source>
</evidence>
<dbReference type="RefSeq" id="WP_211315409.1">
    <property type="nucleotide sequence ID" value="NZ_QLMG01000072.1"/>
</dbReference>
<comment type="caution">
    <text evidence="5">The sequence shown here is derived from an EMBL/GenBank/DDBJ whole genome shotgun (WGS) entry which is preliminary data.</text>
</comment>
<gene>
    <name evidence="5" type="ORF">ATI53_107217</name>
</gene>
<keyword evidence="2" id="KW-0184">Conjugation</keyword>
<reference evidence="5 6" key="1">
    <citation type="submission" date="2018-06" db="EMBL/GenBank/DDBJ databases">
        <title>Genomic Encyclopedia of Archaeal and Bacterial Type Strains, Phase II (KMG-II): from individual species to whole genera.</title>
        <authorList>
            <person name="Goeker M."/>
        </authorList>
    </citation>
    <scope>NUCLEOTIDE SEQUENCE [LARGE SCALE GENOMIC DNA]</scope>
    <source>
        <strain evidence="5 6">DSM 22011</strain>
    </source>
</reference>
<dbReference type="InterPro" id="IPR005053">
    <property type="entry name" value="MobA_MobL"/>
</dbReference>